<dbReference type="GO" id="GO:0005737">
    <property type="term" value="C:cytoplasm"/>
    <property type="evidence" value="ECO:0007669"/>
    <property type="project" value="TreeGrafter"/>
</dbReference>
<name>A0A1G5LJK7_9HYPH</name>
<dbReference type="AlphaFoldDB" id="A0A1G5LJK7"/>
<dbReference type="GO" id="GO:0008999">
    <property type="term" value="F:protein-N-terminal-alanine acetyltransferase activity"/>
    <property type="evidence" value="ECO:0007669"/>
    <property type="project" value="TreeGrafter"/>
</dbReference>
<dbReference type="RefSeq" id="WP_091139401.1">
    <property type="nucleotide sequence ID" value="NZ_FMVJ01000018.1"/>
</dbReference>
<dbReference type="STRING" id="549386.SAMN02927923_04341"/>
<evidence type="ECO:0000259" key="1">
    <source>
        <dbReference type="PROSITE" id="PS51186"/>
    </source>
</evidence>
<sequence length="187" mass="21076">MPPELREIPTEIKTARLVLRCPRYGDGARLHAAIHASLPELKPWAVWAQKPLDVDGYEVSLRQAASRFLTRQELRYLIFDASGDRLLGSTGFHALDWSVPKAEIGYWIATPHVGRGYVTEAVKALTEFGLDIVGFRRIEIRCDPLNERSHAIARRLGYQLDGCLVNNVVAADDPTRLRDSLIFSQVR</sequence>
<dbReference type="PROSITE" id="PS51186">
    <property type="entry name" value="GNAT"/>
    <property type="match status" value="1"/>
</dbReference>
<keyword evidence="2" id="KW-0808">Transferase</keyword>
<proteinExistence type="predicted"/>
<evidence type="ECO:0000313" key="2">
    <source>
        <dbReference type="EMBL" id="SCZ12410.1"/>
    </source>
</evidence>
<dbReference type="Gene3D" id="3.40.630.30">
    <property type="match status" value="1"/>
</dbReference>
<evidence type="ECO:0000313" key="3">
    <source>
        <dbReference type="Proteomes" id="UP000199569"/>
    </source>
</evidence>
<dbReference type="InterPro" id="IPR051908">
    <property type="entry name" value="Ribosomal_N-acetyltransferase"/>
</dbReference>
<keyword evidence="3" id="KW-1185">Reference proteome</keyword>
<dbReference type="PANTHER" id="PTHR43441">
    <property type="entry name" value="RIBOSOMAL-PROTEIN-SERINE ACETYLTRANSFERASE"/>
    <property type="match status" value="1"/>
</dbReference>
<dbReference type="InterPro" id="IPR000182">
    <property type="entry name" value="GNAT_dom"/>
</dbReference>
<protein>
    <submittedName>
        <fullName evidence="2">Protein N-acetyltransferase, RimJ/RimL family</fullName>
    </submittedName>
</protein>
<dbReference type="OrthoDB" id="9804153at2"/>
<dbReference type="EMBL" id="FMVJ01000018">
    <property type="protein sequence ID" value="SCZ12410.1"/>
    <property type="molecule type" value="Genomic_DNA"/>
</dbReference>
<dbReference type="Pfam" id="PF13302">
    <property type="entry name" value="Acetyltransf_3"/>
    <property type="match status" value="1"/>
</dbReference>
<dbReference type="SUPFAM" id="SSF55729">
    <property type="entry name" value="Acyl-CoA N-acyltransferases (Nat)"/>
    <property type="match status" value="1"/>
</dbReference>
<feature type="domain" description="N-acetyltransferase" evidence="1">
    <location>
        <begin position="28"/>
        <end position="182"/>
    </location>
</feature>
<reference evidence="2 3" key="1">
    <citation type="submission" date="2016-10" db="EMBL/GenBank/DDBJ databases">
        <authorList>
            <person name="de Groot N.N."/>
        </authorList>
    </citation>
    <scope>NUCLEOTIDE SEQUENCE [LARGE SCALE GENOMIC DNA]</scope>
    <source>
        <strain evidence="2 3">CGMCC 1.7666</strain>
    </source>
</reference>
<dbReference type="InterPro" id="IPR016181">
    <property type="entry name" value="Acyl_CoA_acyltransferase"/>
</dbReference>
<dbReference type="PANTHER" id="PTHR43441:SF3">
    <property type="entry name" value="ACETYLTRANSFERASE"/>
    <property type="match status" value="1"/>
</dbReference>
<organism evidence="2 3">
    <name type="scientific">Microvirga guangxiensis</name>
    <dbReference type="NCBI Taxonomy" id="549386"/>
    <lineage>
        <taxon>Bacteria</taxon>
        <taxon>Pseudomonadati</taxon>
        <taxon>Pseudomonadota</taxon>
        <taxon>Alphaproteobacteria</taxon>
        <taxon>Hyphomicrobiales</taxon>
        <taxon>Methylobacteriaceae</taxon>
        <taxon>Microvirga</taxon>
    </lineage>
</organism>
<dbReference type="GO" id="GO:1990189">
    <property type="term" value="F:protein N-terminal-serine acetyltransferase activity"/>
    <property type="evidence" value="ECO:0007669"/>
    <property type="project" value="TreeGrafter"/>
</dbReference>
<gene>
    <name evidence="2" type="ORF">SAMN02927923_04341</name>
</gene>
<dbReference type="Proteomes" id="UP000199569">
    <property type="component" value="Unassembled WGS sequence"/>
</dbReference>
<accession>A0A1G5LJK7</accession>